<dbReference type="EMBL" id="GBRH01163787">
    <property type="protein sequence ID" value="JAE34109.1"/>
    <property type="molecule type" value="Transcribed_RNA"/>
</dbReference>
<protein>
    <submittedName>
        <fullName evidence="1">Uncharacterized protein</fullName>
    </submittedName>
</protein>
<sequence length="8" mass="900">MPPSLRSL</sequence>
<name>A0A0A9HE99_ARUDO</name>
<reference evidence="1" key="1">
    <citation type="submission" date="2014-09" db="EMBL/GenBank/DDBJ databases">
        <authorList>
            <person name="Magalhaes I.L.F."/>
            <person name="Oliveira U."/>
            <person name="Santos F.R."/>
            <person name="Vidigal T.H.D.A."/>
            <person name="Brescovit A.D."/>
            <person name="Santos A.J."/>
        </authorList>
    </citation>
    <scope>NUCLEOTIDE SEQUENCE</scope>
    <source>
        <tissue evidence="1">Shoot tissue taken approximately 20 cm above the soil surface</tissue>
    </source>
</reference>
<reference evidence="1" key="2">
    <citation type="journal article" date="2015" name="Data Brief">
        <title>Shoot transcriptome of the giant reed, Arundo donax.</title>
        <authorList>
            <person name="Barrero R.A."/>
            <person name="Guerrero F.D."/>
            <person name="Moolhuijzen P."/>
            <person name="Goolsby J.A."/>
            <person name="Tidwell J."/>
            <person name="Bellgard S.E."/>
            <person name="Bellgard M.I."/>
        </authorList>
    </citation>
    <scope>NUCLEOTIDE SEQUENCE</scope>
    <source>
        <tissue evidence="1">Shoot tissue taken approximately 20 cm above the soil surface</tissue>
    </source>
</reference>
<accession>A0A0A9HE99</accession>
<proteinExistence type="predicted"/>
<evidence type="ECO:0000313" key="1">
    <source>
        <dbReference type="EMBL" id="JAE34109.1"/>
    </source>
</evidence>
<organism evidence="1">
    <name type="scientific">Arundo donax</name>
    <name type="common">Giant reed</name>
    <name type="synonym">Donax arundinaceus</name>
    <dbReference type="NCBI Taxonomy" id="35708"/>
    <lineage>
        <taxon>Eukaryota</taxon>
        <taxon>Viridiplantae</taxon>
        <taxon>Streptophyta</taxon>
        <taxon>Embryophyta</taxon>
        <taxon>Tracheophyta</taxon>
        <taxon>Spermatophyta</taxon>
        <taxon>Magnoliopsida</taxon>
        <taxon>Liliopsida</taxon>
        <taxon>Poales</taxon>
        <taxon>Poaceae</taxon>
        <taxon>PACMAD clade</taxon>
        <taxon>Arundinoideae</taxon>
        <taxon>Arundineae</taxon>
        <taxon>Arundo</taxon>
    </lineage>
</organism>